<dbReference type="NCBIfam" id="NF041121">
    <property type="entry name" value="SAV_2336_NTERM"/>
    <property type="match status" value="1"/>
</dbReference>
<dbReference type="GO" id="GO:0051782">
    <property type="term" value="P:negative regulation of cell division"/>
    <property type="evidence" value="ECO:0007669"/>
    <property type="project" value="TreeGrafter"/>
</dbReference>
<dbReference type="AlphaFoldDB" id="A0A516RIW7"/>
<feature type="region of interest" description="Disordered" evidence="1">
    <location>
        <begin position="1"/>
        <end position="29"/>
    </location>
</feature>
<dbReference type="SUPFAM" id="SSF56112">
    <property type="entry name" value="Protein kinase-like (PK-like)"/>
    <property type="match status" value="1"/>
</dbReference>
<name>A0A516RIW7_STRST</name>
<gene>
    <name evidence="3" type="ORF">FH965_37850</name>
</gene>
<organism evidence="3 4">
    <name type="scientific">Streptomyces spectabilis</name>
    <dbReference type="NCBI Taxonomy" id="68270"/>
    <lineage>
        <taxon>Bacteria</taxon>
        <taxon>Bacillati</taxon>
        <taxon>Actinomycetota</taxon>
        <taxon>Actinomycetes</taxon>
        <taxon>Kitasatosporales</taxon>
        <taxon>Streptomycetaceae</taxon>
        <taxon>Streptomyces</taxon>
    </lineage>
</organism>
<evidence type="ECO:0000313" key="4">
    <source>
        <dbReference type="Proteomes" id="UP000316806"/>
    </source>
</evidence>
<dbReference type="RefSeq" id="WP_144322808.1">
    <property type="nucleotide sequence ID" value="NZ_CP040916.1"/>
</dbReference>
<dbReference type="InterPro" id="IPR050625">
    <property type="entry name" value="ParA/MinD_ATPase"/>
</dbReference>
<dbReference type="GO" id="GO:0016887">
    <property type="term" value="F:ATP hydrolysis activity"/>
    <property type="evidence" value="ECO:0007669"/>
    <property type="project" value="TreeGrafter"/>
</dbReference>
<dbReference type="PANTHER" id="PTHR43384">
    <property type="entry name" value="SEPTUM SITE-DETERMINING PROTEIN MIND HOMOLOG, CHLOROPLASTIC-RELATED"/>
    <property type="match status" value="1"/>
</dbReference>
<dbReference type="SMART" id="SM00220">
    <property type="entry name" value="S_TKc"/>
    <property type="match status" value="1"/>
</dbReference>
<dbReference type="InterPro" id="IPR000719">
    <property type="entry name" value="Prot_kinase_dom"/>
</dbReference>
<dbReference type="GO" id="GO:0004672">
    <property type="term" value="F:protein kinase activity"/>
    <property type="evidence" value="ECO:0007669"/>
    <property type="project" value="InterPro"/>
</dbReference>
<evidence type="ECO:0000313" key="3">
    <source>
        <dbReference type="EMBL" id="QDQ15606.1"/>
    </source>
</evidence>
<reference evidence="3 4" key="1">
    <citation type="journal article" date="2019" name="J. Ind. Microbiol. Biotechnol.">
        <title>The complete genomic sequence of Streptomyces spectabilis NRRL-2792 and identification of secondary metabolite biosynthetic gene clusters.</title>
        <authorList>
            <person name="Sinha A."/>
            <person name="Phillips-Salemka S."/>
            <person name="Niraula T.A."/>
            <person name="Short K.A."/>
            <person name="Niraula N.P."/>
        </authorList>
    </citation>
    <scope>NUCLEOTIDE SEQUENCE [LARGE SCALE GENOMIC DNA]</scope>
    <source>
        <strain evidence="3 4">NRRL 2792</strain>
    </source>
</reference>
<accession>A0A516RIW7</accession>
<dbReference type="PROSITE" id="PS50011">
    <property type="entry name" value="PROTEIN_KINASE_DOM"/>
    <property type="match status" value="1"/>
</dbReference>
<dbReference type="InterPro" id="IPR011009">
    <property type="entry name" value="Kinase-like_dom_sf"/>
</dbReference>
<dbReference type="InterPro" id="IPR027417">
    <property type="entry name" value="P-loop_NTPase"/>
</dbReference>
<sequence length="1154" mass="123614">MPTGGGDPSAGRSRGGPPPRSREASPVPLGLLGRLTGHELSIHELLDAVWLAARLPADGDAPLARALSGTALPAPAPGPAEEPAPPADAGPGGDEPADGGKAPGTPAPPPPPAQLLGALHAAAAARSAPEFARLGADDRFRPDDGALPVRVPEEKALGDEELRFGRALRLLKQPQPHPHRREFDEAATAAALAETGLPDVVTRPARQRWLDLVLLIDDGISMLLWRRLATELRALLERLGAFRGIRVLGLDTRTRRAPLLRTRPFDAHSALLSPASAVDPSGGTLVLVISDGVGACWRDGRMRGALGRWARQGPTAILHALPAHLWGGSGIRSEPWLVTTRRRGAANDTWCVSDPLLPSGLGEDFPDIPVPVLEPYPPAVAAWARLVASPGASTELPLLVPSHAPTPRGRADTRGSDAATAVLRFRDAASPEAFRLAAHLAAVSPLTVPVMRLVQAAVPWRADTAHLAEVFLGGLMQQVEPADARLPAPHRRFGFARDAQDILLDTASPIDLLRTTRTVTERLRALVGRSPDFPAWLAHPSGTSELLPGTRPFAWLEDRLLTHLGARPMAAPVPNGAAAQEEVLLPSGLEAAPSWLPLRLQDLHALGPYTLLRRDGAGGTPTAYIGEDEDGLQVLLRVSSSSASPVARELLDNERAALRRMDGAYAPAVVASDLRDVPVPWLALRLDTLGDGRPAPTLRAVLDAAGPLAGTPLFLWLGWHLTRAVSRCHRRGIVHGSLTPGAVLVTESTLHVISWTSARIDGAWSASVSAMPPASPYRAPEVTYWGESRITAGDVYSLGAVLLHAATGRAWQGYERDALRRDPWFGDLDGELADLLLRCVTAEPEGRPTVREVADALGARLPGAQPWEEADDALAPETPQERQRADEPEDDDSETWTRTIRAPLRKPLRIALVGVKDGAGCTTTTMMLGAVLADQRQERVLAIDADKHAGRHVRIGGRVFRGTFAGLTDLAASLPEVRRFEDLSLFLSPHRSGLTVLANDSVSRPSAGGQYTDQDFREVLRATRSYFRLTLIDSDKPVSLVLEHADRVVIVSRADPAGLTQAQQTMDRLVTLNRPDLVEEAVVVLNHSRPAAGWTLDSGSVRALRSRCRGLVTVPRDGHLAMASTIELSWLTPVAYKAYLRLAALLLGRRPMFP</sequence>
<feature type="region of interest" description="Disordered" evidence="1">
    <location>
        <begin position="69"/>
        <end position="115"/>
    </location>
</feature>
<dbReference type="SUPFAM" id="SSF52540">
    <property type="entry name" value="P-loop containing nucleoside triphosphate hydrolases"/>
    <property type="match status" value="1"/>
</dbReference>
<dbReference type="EMBL" id="CP040916">
    <property type="protein sequence ID" value="QDQ15606.1"/>
    <property type="molecule type" value="Genomic_DNA"/>
</dbReference>
<protein>
    <recommendedName>
        <fullName evidence="2">Protein kinase domain-containing protein</fullName>
    </recommendedName>
</protein>
<evidence type="ECO:0000259" key="2">
    <source>
        <dbReference type="PROSITE" id="PS50011"/>
    </source>
</evidence>
<dbReference type="Gene3D" id="1.10.510.10">
    <property type="entry name" value="Transferase(Phosphotransferase) domain 1"/>
    <property type="match status" value="1"/>
</dbReference>
<dbReference type="Proteomes" id="UP000316806">
    <property type="component" value="Chromosome"/>
</dbReference>
<feature type="domain" description="Protein kinase" evidence="2">
    <location>
        <begin position="609"/>
        <end position="868"/>
    </location>
</feature>
<feature type="compositionally biased region" description="Pro residues" evidence="1">
    <location>
        <begin position="74"/>
        <end position="88"/>
    </location>
</feature>
<dbReference type="GO" id="GO:0005829">
    <property type="term" value="C:cytosol"/>
    <property type="evidence" value="ECO:0007669"/>
    <property type="project" value="TreeGrafter"/>
</dbReference>
<dbReference type="PANTHER" id="PTHR43384:SF14">
    <property type="entry name" value="ESX-1 SECRETION-ASSOCIATED PROTEIN ESPI"/>
    <property type="match status" value="1"/>
</dbReference>
<feature type="region of interest" description="Disordered" evidence="1">
    <location>
        <begin position="862"/>
        <end position="897"/>
    </location>
</feature>
<dbReference type="Gene3D" id="3.40.50.300">
    <property type="entry name" value="P-loop containing nucleotide triphosphate hydrolases"/>
    <property type="match status" value="1"/>
</dbReference>
<dbReference type="GO" id="GO:0005524">
    <property type="term" value="F:ATP binding"/>
    <property type="evidence" value="ECO:0007669"/>
    <property type="project" value="InterPro"/>
</dbReference>
<proteinExistence type="predicted"/>
<evidence type="ECO:0000256" key="1">
    <source>
        <dbReference type="SAM" id="MobiDB-lite"/>
    </source>
</evidence>
<dbReference type="InterPro" id="IPR047738">
    <property type="entry name" value="SAV_2336-like_N"/>
</dbReference>
<dbReference type="GO" id="GO:0009898">
    <property type="term" value="C:cytoplasmic side of plasma membrane"/>
    <property type="evidence" value="ECO:0007669"/>
    <property type="project" value="TreeGrafter"/>
</dbReference>